<evidence type="ECO:0000256" key="14">
    <source>
        <dbReference type="ARBA" id="ARBA00023242"/>
    </source>
</evidence>
<feature type="compositionally biased region" description="Low complexity" evidence="19">
    <location>
        <begin position="185"/>
        <end position="198"/>
    </location>
</feature>
<evidence type="ECO:0000256" key="11">
    <source>
        <dbReference type="ARBA" id="ARBA00022838"/>
    </source>
</evidence>
<dbReference type="PANTHER" id="PTHR28216">
    <property type="entry name" value="DASH COMPLEX SUBUNIT DUO1"/>
    <property type="match status" value="1"/>
</dbReference>
<gene>
    <name evidence="20" type="ORF">MKK02DRAFT_44220</name>
</gene>
<keyword evidence="13" id="KW-0206">Cytoskeleton</keyword>
<keyword evidence="7" id="KW-0132">Cell division</keyword>
<keyword evidence="10" id="KW-0159">Chromosome partition</keyword>
<comment type="similarity">
    <text evidence="4">Belongs to the DASH complex DUO1 family.</text>
</comment>
<feature type="compositionally biased region" description="Gly residues" evidence="19">
    <location>
        <begin position="327"/>
        <end position="347"/>
    </location>
</feature>
<keyword evidence="6" id="KW-0963">Cytoplasm</keyword>
<evidence type="ECO:0000256" key="6">
    <source>
        <dbReference type="ARBA" id="ARBA00022490"/>
    </source>
</evidence>
<dbReference type="GO" id="GO:0007059">
    <property type="term" value="P:chromosome segregation"/>
    <property type="evidence" value="ECO:0007669"/>
    <property type="project" value="UniProtKB-KW"/>
</dbReference>
<evidence type="ECO:0000256" key="8">
    <source>
        <dbReference type="ARBA" id="ARBA00022701"/>
    </source>
</evidence>
<keyword evidence="11" id="KW-0995">Kinetochore</keyword>
<proteinExistence type="inferred from homology"/>
<feature type="compositionally biased region" description="Gly residues" evidence="19">
    <location>
        <begin position="376"/>
        <end position="391"/>
    </location>
</feature>
<dbReference type="InterPro" id="IPR013960">
    <property type="entry name" value="DASH_Duo1"/>
</dbReference>
<feature type="compositionally biased region" description="Polar residues" evidence="19">
    <location>
        <begin position="352"/>
        <end position="364"/>
    </location>
</feature>
<dbReference type="Pfam" id="PF08651">
    <property type="entry name" value="DASH_Duo1"/>
    <property type="match status" value="1"/>
</dbReference>
<keyword evidence="16" id="KW-0137">Centromere</keyword>
<evidence type="ECO:0000256" key="5">
    <source>
        <dbReference type="ARBA" id="ARBA00022454"/>
    </source>
</evidence>
<organism evidence="20 21">
    <name type="scientific">Dioszegia hungarica</name>
    <dbReference type="NCBI Taxonomy" id="4972"/>
    <lineage>
        <taxon>Eukaryota</taxon>
        <taxon>Fungi</taxon>
        <taxon>Dikarya</taxon>
        <taxon>Basidiomycota</taxon>
        <taxon>Agaricomycotina</taxon>
        <taxon>Tremellomycetes</taxon>
        <taxon>Tremellales</taxon>
        <taxon>Bulleribasidiaceae</taxon>
        <taxon>Dioszegia</taxon>
    </lineage>
</organism>
<keyword evidence="8" id="KW-0493">Microtubule</keyword>
<feature type="compositionally biased region" description="Low complexity" evidence="19">
    <location>
        <begin position="43"/>
        <end position="54"/>
    </location>
</feature>
<accession>A0AA38H750</accession>
<comment type="caution">
    <text evidence="20">The sequence shown here is derived from an EMBL/GenBank/DDBJ whole genome shotgun (WGS) entry which is preliminary data.</text>
</comment>
<evidence type="ECO:0000256" key="15">
    <source>
        <dbReference type="ARBA" id="ARBA00023306"/>
    </source>
</evidence>
<evidence type="ECO:0000256" key="9">
    <source>
        <dbReference type="ARBA" id="ARBA00022776"/>
    </source>
</evidence>
<dbReference type="AlphaFoldDB" id="A0AA38H750"/>
<evidence type="ECO:0000256" key="1">
    <source>
        <dbReference type="ARBA" id="ARBA00004123"/>
    </source>
</evidence>
<evidence type="ECO:0000256" key="12">
    <source>
        <dbReference type="ARBA" id="ARBA00023054"/>
    </source>
</evidence>
<dbReference type="GO" id="GO:0072686">
    <property type="term" value="C:mitotic spindle"/>
    <property type="evidence" value="ECO:0007669"/>
    <property type="project" value="InterPro"/>
</dbReference>
<evidence type="ECO:0000256" key="4">
    <source>
        <dbReference type="ARBA" id="ARBA00005366"/>
    </source>
</evidence>
<dbReference type="GO" id="GO:0051301">
    <property type="term" value="P:cell division"/>
    <property type="evidence" value="ECO:0007669"/>
    <property type="project" value="UniProtKB-KW"/>
</dbReference>
<evidence type="ECO:0000256" key="13">
    <source>
        <dbReference type="ARBA" id="ARBA00023212"/>
    </source>
</evidence>
<dbReference type="GO" id="GO:0005874">
    <property type="term" value="C:microtubule"/>
    <property type="evidence" value="ECO:0007669"/>
    <property type="project" value="UniProtKB-KW"/>
</dbReference>
<keyword evidence="9" id="KW-0498">Mitosis</keyword>
<keyword evidence="5" id="KW-0158">Chromosome</keyword>
<dbReference type="PANTHER" id="PTHR28216:SF1">
    <property type="entry name" value="DASH COMPLEX SUBUNIT DUO1"/>
    <property type="match status" value="1"/>
</dbReference>
<sequence length="406" mass="42410">MDSPLLPTHRNRSQPGFSHSHLAEDPSLLADLSIEEDDDSFLPSSPIRPSSSRSQLYPQPSRPAPTSRSGSASSSHTNAGFRARQASSSRSGSISGGSAASDDEDTPQKPAPGRAGTRGGATSKPRFSLFAPPRPPSAEPPVEDHSGGSADGGEQDGEGERDDEEGQEDEDEEVGEEGEDQTIHAGAGPSRAAARPVSTGERDDKLRESLYELRRMNEVFEGFLGALEAARGHNERLAVRVKQTSALLDQYTALLGQAEHTQKLLSNPNWTGAADDNAAIEAERIAAEEAEEARLQALRDAEEAAQRAEEEKERRAAEAERAKEAGRGTGTRGRGGTRGGIPRGRGSGIPTAASSRTGAKTPTTGIRRPTPSYGTAGTGGSAAGTGTGTGKYGHVASSGYGPPSRK</sequence>
<evidence type="ECO:0000256" key="2">
    <source>
        <dbReference type="ARBA" id="ARBA00004186"/>
    </source>
</evidence>
<evidence type="ECO:0000256" key="18">
    <source>
        <dbReference type="ARBA" id="ARBA00044358"/>
    </source>
</evidence>
<feature type="region of interest" description="Disordered" evidence="19">
    <location>
        <begin position="300"/>
        <end position="406"/>
    </location>
</feature>
<reference evidence="20" key="1">
    <citation type="journal article" date="2022" name="G3 (Bethesda)">
        <title>High quality genome of the basidiomycete yeast Dioszegia hungarica PDD-24b-2 isolated from cloud water.</title>
        <authorList>
            <person name="Jarrige D."/>
            <person name="Haridas S."/>
            <person name="Bleykasten-Grosshans C."/>
            <person name="Joly M."/>
            <person name="Nadalig T."/>
            <person name="Sancelme M."/>
            <person name="Vuilleumier S."/>
            <person name="Grigoriev I.V."/>
            <person name="Amato P."/>
            <person name="Bringel F."/>
        </authorList>
    </citation>
    <scope>NUCLEOTIDE SEQUENCE</scope>
    <source>
        <strain evidence="20">PDD-24b-2</strain>
    </source>
</reference>
<protein>
    <recommendedName>
        <fullName evidence="17">DASH complex subunit DUO1</fullName>
    </recommendedName>
    <alternativeName>
        <fullName evidence="18">Outer kinetochore protein DUO1</fullName>
    </alternativeName>
</protein>
<dbReference type="GO" id="GO:0000278">
    <property type="term" value="P:mitotic cell cycle"/>
    <property type="evidence" value="ECO:0007669"/>
    <property type="project" value="InterPro"/>
</dbReference>
<dbReference type="RefSeq" id="XP_052945307.1">
    <property type="nucleotide sequence ID" value="XM_053092838.1"/>
</dbReference>
<comment type="subcellular location">
    <subcellularLocation>
        <location evidence="3">Chromosome</location>
        <location evidence="3">Centromere</location>
        <location evidence="3">Kinetochore</location>
    </subcellularLocation>
    <subcellularLocation>
        <location evidence="2">Cytoplasm</location>
        <location evidence="2">Cytoskeleton</location>
        <location evidence="2">Spindle</location>
    </subcellularLocation>
    <subcellularLocation>
        <location evidence="1">Nucleus</location>
    </subcellularLocation>
</comment>
<dbReference type="EMBL" id="JAKWFO010000005">
    <property type="protein sequence ID" value="KAI9635530.1"/>
    <property type="molecule type" value="Genomic_DNA"/>
</dbReference>
<evidence type="ECO:0000256" key="16">
    <source>
        <dbReference type="ARBA" id="ARBA00023328"/>
    </source>
</evidence>
<evidence type="ECO:0000256" key="10">
    <source>
        <dbReference type="ARBA" id="ARBA00022829"/>
    </source>
</evidence>
<feature type="compositionally biased region" description="Basic and acidic residues" evidence="19">
    <location>
        <begin position="300"/>
        <end position="326"/>
    </location>
</feature>
<name>A0AA38H750_9TREE</name>
<evidence type="ECO:0000256" key="7">
    <source>
        <dbReference type="ARBA" id="ARBA00022618"/>
    </source>
</evidence>
<keyword evidence="21" id="KW-1185">Reference proteome</keyword>
<keyword evidence="12" id="KW-0175">Coiled coil</keyword>
<feature type="compositionally biased region" description="Low complexity" evidence="19">
    <location>
        <begin position="64"/>
        <end position="100"/>
    </location>
</feature>
<evidence type="ECO:0000256" key="3">
    <source>
        <dbReference type="ARBA" id="ARBA00004629"/>
    </source>
</evidence>
<evidence type="ECO:0000256" key="17">
    <source>
        <dbReference type="ARBA" id="ARBA00044152"/>
    </source>
</evidence>
<feature type="compositionally biased region" description="Acidic residues" evidence="19">
    <location>
        <begin position="153"/>
        <end position="180"/>
    </location>
</feature>
<evidence type="ECO:0000313" key="21">
    <source>
        <dbReference type="Proteomes" id="UP001164286"/>
    </source>
</evidence>
<keyword evidence="14" id="KW-0539">Nucleus</keyword>
<evidence type="ECO:0000256" key="19">
    <source>
        <dbReference type="SAM" id="MobiDB-lite"/>
    </source>
</evidence>
<dbReference type="GO" id="GO:0042729">
    <property type="term" value="C:DASH complex"/>
    <property type="evidence" value="ECO:0007669"/>
    <property type="project" value="InterPro"/>
</dbReference>
<dbReference type="GeneID" id="77732043"/>
<feature type="region of interest" description="Disordered" evidence="19">
    <location>
        <begin position="1"/>
        <end position="204"/>
    </location>
</feature>
<keyword evidence="15" id="KW-0131">Cell cycle</keyword>
<dbReference type="Proteomes" id="UP001164286">
    <property type="component" value="Unassembled WGS sequence"/>
</dbReference>
<evidence type="ECO:0000313" key="20">
    <source>
        <dbReference type="EMBL" id="KAI9635530.1"/>
    </source>
</evidence>